<dbReference type="AlphaFoldDB" id="A0A2T7A1R3"/>
<keyword evidence="3" id="KW-1185">Reference proteome</keyword>
<evidence type="ECO:0000313" key="2">
    <source>
        <dbReference type="EMBL" id="PUU81661.1"/>
    </source>
</evidence>
<evidence type="ECO:0000313" key="3">
    <source>
        <dbReference type="Proteomes" id="UP000244722"/>
    </source>
</evidence>
<comment type="caution">
    <text evidence="2">The sequence shown here is derived from an EMBL/GenBank/DDBJ whole genome shotgun (WGS) entry which is preliminary data.</text>
</comment>
<accession>A0A2T7A1R3</accession>
<proteinExistence type="predicted"/>
<reference evidence="2 3" key="1">
    <citation type="submission" date="2017-04" db="EMBL/GenBank/DDBJ databases">
        <title>Draft genome sequence of Tuber borchii Vittad., a whitish edible truffle.</title>
        <authorList>
            <consortium name="DOE Joint Genome Institute"/>
            <person name="Murat C."/>
            <person name="Kuo A."/>
            <person name="Barry K.W."/>
            <person name="Clum A."/>
            <person name="Dockter R.B."/>
            <person name="Fauchery L."/>
            <person name="Iotti M."/>
            <person name="Kohler A."/>
            <person name="Labutti K."/>
            <person name="Lindquist E.A."/>
            <person name="Lipzen A."/>
            <person name="Ohm R.A."/>
            <person name="Wang M."/>
            <person name="Grigoriev I.V."/>
            <person name="Zambonelli A."/>
            <person name="Martin F.M."/>
        </authorList>
    </citation>
    <scope>NUCLEOTIDE SEQUENCE [LARGE SCALE GENOMIC DNA]</scope>
    <source>
        <strain evidence="2 3">Tbo3840</strain>
    </source>
</reference>
<dbReference type="OrthoDB" id="3550957at2759"/>
<sequence>LVGLGVAWVATSVSCLAVIPVQPVFRKVSAGEVVLGPLILLGGMVLKNVTSTAVTLVNQLGLTATNVHLGNIIPSFGWTSFALMLLSAIGLGAMVVTEYTLENTPEKITRKAEEAVSRGTGGRISPADFRGWTNAVTSVNEKGSSAGSNIGFAGRLGGAVGGGCFAGG</sequence>
<dbReference type="EMBL" id="NESQ01000042">
    <property type="protein sequence ID" value="PUU81661.1"/>
    <property type="molecule type" value="Genomic_DNA"/>
</dbReference>
<name>A0A2T7A1R3_TUBBO</name>
<gene>
    <name evidence="2" type="ORF">B9Z19DRAFT_584048</name>
</gene>
<feature type="transmembrane region" description="Helical" evidence="1">
    <location>
        <begin position="37"/>
        <end position="57"/>
    </location>
</feature>
<feature type="transmembrane region" description="Helical" evidence="1">
    <location>
        <begin position="77"/>
        <end position="101"/>
    </location>
</feature>
<keyword evidence="1" id="KW-0472">Membrane</keyword>
<organism evidence="2 3">
    <name type="scientific">Tuber borchii</name>
    <name type="common">White truffle</name>
    <dbReference type="NCBI Taxonomy" id="42251"/>
    <lineage>
        <taxon>Eukaryota</taxon>
        <taxon>Fungi</taxon>
        <taxon>Dikarya</taxon>
        <taxon>Ascomycota</taxon>
        <taxon>Pezizomycotina</taxon>
        <taxon>Pezizomycetes</taxon>
        <taxon>Pezizales</taxon>
        <taxon>Tuberaceae</taxon>
        <taxon>Tuber</taxon>
    </lineage>
</organism>
<feature type="non-terminal residue" evidence="2">
    <location>
        <position position="1"/>
    </location>
</feature>
<keyword evidence="1" id="KW-0812">Transmembrane</keyword>
<dbReference type="Proteomes" id="UP000244722">
    <property type="component" value="Unassembled WGS sequence"/>
</dbReference>
<protein>
    <submittedName>
        <fullName evidence="2">Uncharacterized protein</fullName>
    </submittedName>
</protein>
<evidence type="ECO:0000256" key="1">
    <source>
        <dbReference type="SAM" id="Phobius"/>
    </source>
</evidence>
<feature type="transmembrane region" description="Helical" evidence="1">
    <location>
        <begin position="6"/>
        <end position="25"/>
    </location>
</feature>
<keyword evidence="1" id="KW-1133">Transmembrane helix</keyword>